<evidence type="ECO:0000313" key="3">
    <source>
        <dbReference type="Proteomes" id="UP000724686"/>
    </source>
</evidence>
<name>A0ABS2UDU8_9LEPT</name>
<keyword evidence="3" id="KW-1185">Reference proteome</keyword>
<organism evidence="2 3">
    <name type="scientific">Leptospira ainlahdjerensis</name>
    <dbReference type="NCBI Taxonomy" id="2810033"/>
    <lineage>
        <taxon>Bacteria</taxon>
        <taxon>Pseudomonadati</taxon>
        <taxon>Spirochaetota</taxon>
        <taxon>Spirochaetia</taxon>
        <taxon>Leptospirales</taxon>
        <taxon>Leptospiraceae</taxon>
        <taxon>Leptospira</taxon>
    </lineage>
</organism>
<accession>A0ABS2UDU8</accession>
<dbReference type="Gene3D" id="3.40.50.10610">
    <property type="entry name" value="ABC-type transport auxiliary lipoprotein component"/>
    <property type="match status" value="1"/>
</dbReference>
<feature type="chain" id="PRO_5046897120" description="Lipoprotein" evidence="1">
    <location>
        <begin position="22"/>
        <end position="376"/>
    </location>
</feature>
<reference evidence="2 3" key="1">
    <citation type="submission" date="2021-02" db="EMBL/GenBank/DDBJ databases">
        <title>Leptospira ainlahdjerensis sp. nov., Leptospira ainazelensis sp. nov., Leptospira abararensis sp. nov. and Leptospira chreensis sp. nov., four new species isolated from water sources in Algeria.</title>
        <authorList>
            <person name="Amara Korba A."/>
            <person name="Kainiu M."/>
            <person name="Vincent A.T."/>
            <person name="Mariet J.-F."/>
            <person name="Veyrier F.J."/>
            <person name="Goarant C."/>
            <person name="Picardeau M."/>
        </authorList>
    </citation>
    <scope>NUCLEOTIDE SEQUENCE [LARGE SCALE GENOMIC DNA]</scope>
    <source>
        <strain evidence="2 3">201903070</strain>
    </source>
</reference>
<protein>
    <recommendedName>
        <fullName evidence="4">Lipoprotein</fullName>
    </recommendedName>
</protein>
<evidence type="ECO:0000256" key="1">
    <source>
        <dbReference type="SAM" id="SignalP"/>
    </source>
</evidence>
<dbReference type="Proteomes" id="UP000724686">
    <property type="component" value="Unassembled WGS sequence"/>
</dbReference>
<proteinExistence type="predicted"/>
<gene>
    <name evidence="2" type="ORF">JWG45_13305</name>
</gene>
<dbReference type="EMBL" id="JAFFPU010000044">
    <property type="protein sequence ID" value="MBM9578128.1"/>
    <property type="molecule type" value="Genomic_DNA"/>
</dbReference>
<keyword evidence="1" id="KW-0732">Signal</keyword>
<comment type="caution">
    <text evidence="2">The sequence shown here is derived from an EMBL/GenBank/DDBJ whole genome shotgun (WGS) entry which is preliminary data.</text>
</comment>
<feature type="signal peptide" evidence="1">
    <location>
        <begin position="1"/>
        <end position="21"/>
    </location>
</feature>
<dbReference type="RefSeq" id="WP_205280163.1">
    <property type="nucleotide sequence ID" value="NZ_JAFFPU010000044.1"/>
</dbReference>
<evidence type="ECO:0000313" key="2">
    <source>
        <dbReference type="EMBL" id="MBM9578128.1"/>
    </source>
</evidence>
<evidence type="ECO:0008006" key="4">
    <source>
        <dbReference type="Google" id="ProtNLM"/>
    </source>
</evidence>
<sequence>MKYALSILPLFLTLQCYLHHANINGDGFGAKSLIPFQSSTSFQGNVAVRVDFDPSGKETAIEDMKRKGLNVTVSTPDIESYYSPEILSQFRKSPLFLLNPNAQILIRIRSSVEEVKPPVLSVIAFLLTAGLFPMIERTNGRIEFEIYEEKTNLVLKSYKYPIEHRSIFGFAPVVLGPIIPAFSERFDHSQNKKNFAIMRVAFQQFEKDLSADLAQSKEFNSHFLQGEPHRFAFVSLAKTTDQGFDFFSDVYSTLEKSFLKHGIFLVERKRLDQVISEIQLSLSGITNNSRLQLGRLLDADRLILMDNFDYSPSDSKAYRVGFSFSIRCVDVQTGKIIWSEHIQERMYSDWNKSSSYQKERVVSKLIATLRERGELL</sequence>